<comment type="caution">
    <text evidence="1">The sequence shown here is derived from an EMBL/GenBank/DDBJ whole genome shotgun (WGS) entry which is preliminary data.</text>
</comment>
<gene>
    <name evidence="1" type="ORF">BCD95_004709</name>
</gene>
<dbReference type="Proteomes" id="UP000822184">
    <property type="component" value="Unassembled WGS sequence"/>
</dbReference>
<proteinExistence type="predicted"/>
<evidence type="ECO:0000313" key="1">
    <source>
        <dbReference type="EMBL" id="NSB16450.1"/>
    </source>
</evidence>
<dbReference type="EMBL" id="JABTDW010000001">
    <property type="protein sequence ID" value="NSB16450.1"/>
    <property type="molecule type" value="Genomic_DNA"/>
</dbReference>
<protein>
    <submittedName>
        <fullName evidence="1">Uncharacterized protein</fullName>
    </submittedName>
</protein>
<dbReference type="RefSeq" id="WP_077855912.1">
    <property type="nucleotide sequence ID" value="NZ_JABTDW010000001.1"/>
</dbReference>
<reference evidence="1" key="1">
    <citation type="submission" date="2020-06" db="EMBL/GenBank/DDBJ databases">
        <title>Genomic insights into acetone-butanol-ethanol (ABE) fermentation by sequencing solventogenic clostridia strains.</title>
        <authorList>
            <person name="Brown S."/>
        </authorList>
    </citation>
    <scope>NUCLEOTIDE SEQUENCE</scope>
    <source>
        <strain evidence="1">DJ123</strain>
    </source>
</reference>
<name>A0AAE5H915_CLOBE</name>
<evidence type="ECO:0000313" key="2">
    <source>
        <dbReference type="Proteomes" id="UP000822184"/>
    </source>
</evidence>
<sequence>MKMTNRELQGKVQVLSMLSNKQLPVKVSYAIAKNINSINKELKICEDEKMKLIKDYAIKDEHGDPKVKDNKFIFPSDEKENECNGKYNELLDIEVEFIVREVNVNELLNSNVEFSPGELMELDFMIAE</sequence>
<dbReference type="AlphaFoldDB" id="A0AAE5H915"/>
<accession>A0AAE5H915</accession>
<organism evidence="1 2">
    <name type="scientific">Clostridium beijerinckii</name>
    <name type="common">Clostridium MP</name>
    <dbReference type="NCBI Taxonomy" id="1520"/>
    <lineage>
        <taxon>Bacteria</taxon>
        <taxon>Bacillati</taxon>
        <taxon>Bacillota</taxon>
        <taxon>Clostridia</taxon>
        <taxon>Eubacteriales</taxon>
        <taxon>Clostridiaceae</taxon>
        <taxon>Clostridium</taxon>
    </lineage>
</organism>